<protein>
    <submittedName>
        <fullName evidence="4">DUF1449 family protein</fullName>
    </submittedName>
</protein>
<feature type="transmembrane region" description="Helical" evidence="1">
    <location>
        <begin position="103"/>
        <end position="123"/>
    </location>
</feature>
<accession>A0A5Q4VCM7</accession>
<dbReference type="AlphaFoldDB" id="A0A5Q4VCM7"/>
<gene>
    <name evidence="4" type="ORF">FIM25_05135</name>
</gene>
<keyword evidence="5" id="KW-1185">Reference proteome</keyword>
<dbReference type="Proteomes" id="UP000321899">
    <property type="component" value="Unassembled WGS sequence"/>
</dbReference>
<reference evidence="4 5" key="1">
    <citation type="submission" date="2019-06" db="EMBL/GenBank/DDBJ databases">
        <title>Desulfobotulus mexicanus sp. nov., a novel sulfate-reducing bacterium isolated from the sediment of an alkaline crater lake in Mexico.</title>
        <authorList>
            <person name="Hirschler-Rea A."/>
        </authorList>
    </citation>
    <scope>NUCLEOTIDE SEQUENCE [LARGE SCALE GENOMIC DNA]</scope>
    <source>
        <strain evidence="4 5">PAR22N</strain>
    </source>
</reference>
<dbReference type="RefSeq" id="WP_139446985.1">
    <property type="nucleotide sequence ID" value="NZ_VDMB01000004.1"/>
</dbReference>
<feature type="transmembrane region" description="Helical" evidence="1">
    <location>
        <begin position="12"/>
        <end position="32"/>
    </location>
</feature>
<dbReference type="OrthoDB" id="5421421at2"/>
<feature type="transmembrane region" description="Helical" evidence="1">
    <location>
        <begin position="71"/>
        <end position="91"/>
    </location>
</feature>
<evidence type="ECO:0000259" key="3">
    <source>
        <dbReference type="Pfam" id="PF21001"/>
    </source>
</evidence>
<keyword evidence="1" id="KW-1133">Transmembrane helix</keyword>
<evidence type="ECO:0000259" key="2">
    <source>
        <dbReference type="Pfam" id="PF07290"/>
    </source>
</evidence>
<evidence type="ECO:0000313" key="5">
    <source>
        <dbReference type="Proteomes" id="UP000321899"/>
    </source>
</evidence>
<keyword evidence="1" id="KW-0472">Membrane</keyword>
<dbReference type="EMBL" id="VDMB01000004">
    <property type="protein sequence ID" value="TYT75464.1"/>
    <property type="molecule type" value="Genomic_DNA"/>
</dbReference>
<feature type="domain" description="Inner membrane protein YqiJ N-terminal" evidence="3">
    <location>
        <begin position="10"/>
        <end position="121"/>
    </location>
</feature>
<name>A0A5Q4VCM7_9BACT</name>
<dbReference type="Pfam" id="PF21001">
    <property type="entry name" value="YqiJ_N"/>
    <property type="match status" value="1"/>
</dbReference>
<proteinExistence type="predicted"/>
<dbReference type="Pfam" id="PF07290">
    <property type="entry name" value="YqiJ_OB"/>
    <property type="match status" value="1"/>
</dbReference>
<keyword evidence="1" id="KW-0812">Transmembrane</keyword>
<comment type="caution">
    <text evidence="4">The sequence shown here is derived from an EMBL/GenBank/DDBJ whole genome shotgun (WGS) entry which is preliminary data.</text>
</comment>
<feature type="domain" description="Inner membrane protein YqiJ OB-fold" evidence="2">
    <location>
        <begin position="143"/>
        <end position="206"/>
    </location>
</feature>
<evidence type="ECO:0000313" key="4">
    <source>
        <dbReference type="EMBL" id="TYT75464.1"/>
    </source>
</evidence>
<dbReference type="InterPro" id="IPR010840">
    <property type="entry name" value="YqiJ_OB"/>
</dbReference>
<dbReference type="InterPro" id="IPR048376">
    <property type="entry name" value="YqiJ_N"/>
</dbReference>
<organism evidence="4 5">
    <name type="scientific">Desulfobotulus mexicanus</name>
    <dbReference type="NCBI Taxonomy" id="2586642"/>
    <lineage>
        <taxon>Bacteria</taxon>
        <taxon>Pseudomonadati</taxon>
        <taxon>Thermodesulfobacteriota</taxon>
        <taxon>Desulfobacteria</taxon>
        <taxon>Desulfobacterales</taxon>
        <taxon>Desulfobacteraceae</taxon>
        <taxon>Desulfobotulus</taxon>
    </lineage>
</organism>
<evidence type="ECO:0000256" key="1">
    <source>
        <dbReference type="SAM" id="Phobius"/>
    </source>
</evidence>
<sequence>MWELLTVGENLIFTTALGIMLLIGLLEVLGMLSGMGGSSVIDGLLPEIDADAGGFDGSLGKFMGWLRIGKVPVLMLMVIFLASFGSTGLMFQTGFHSISGHYLPGWIPGIFVFFISIWLTRLFGGFLHRILPKDESLAVARTSLIGQVAVITLGTAGKGSPAEAKTKDAHGKTHYFLVEPDQDDEIFKTGDAVLLVSMENHIYKAISSPSPFLSDSP</sequence>